<reference evidence="2" key="1">
    <citation type="journal article" date="2019" name="Int. J. Syst. Evol. Microbiol.">
        <title>The Global Catalogue of Microorganisms (GCM) 10K type strain sequencing project: providing services to taxonomists for standard genome sequencing and annotation.</title>
        <authorList>
            <consortium name="The Broad Institute Genomics Platform"/>
            <consortium name="The Broad Institute Genome Sequencing Center for Infectious Disease"/>
            <person name="Wu L."/>
            <person name="Ma J."/>
        </authorList>
    </citation>
    <scope>NUCLEOTIDE SEQUENCE [LARGE SCALE GENOMIC DNA]</scope>
    <source>
        <strain evidence="2">CCUG 61696</strain>
    </source>
</reference>
<organism evidence="1 2">
    <name type="scientific">Methylopila musalis</name>
    <dbReference type="NCBI Taxonomy" id="1134781"/>
    <lineage>
        <taxon>Bacteria</taxon>
        <taxon>Pseudomonadati</taxon>
        <taxon>Pseudomonadota</taxon>
        <taxon>Alphaproteobacteria</taxon>
        <taxon>Hyphomicrobiales</taxon>
        <taxon>Methylopilaceae</taxon>
        <taxon>Methylopila</taxon>
    </lineage>
</organism>
<comment type="caution">
    <text evidence="1">The sequence shown here is derived from an EMBL/GenBank/DDBJ whole genome shotgun (WGS) entry which is preliminary data.</text>
</comment>
<protein>
    <submittedName>
        <fullName evidence="1">Uncharacterized protein</fullName>
    </submittedName>
</protein>
<accession>A0ABW3Z3F4</accession>
<evidence type="ECO:0000313" key="2">
    <source>
        <dbReference type="Proteomes" id="UP001597171"/>
    </source>
</evidence>
<proteinExistence type="predicted"/>
<dbReference type="EMBL" id="JBHTMX010000005">
    <property type="protein sequence ID" value="MFD1330713.1"/>
    <property type="molecule type" value="Genomic_DNA"/>
</dbReference>
<keyword evidence="2" id="KW-1185">Reference proteome</keyword>
<evidence type="ECO:0000313" key="1">
    <source>
        <dbReference type="EMBL" id="MFD1330713.1"/>
    </source>
</evidence>
<sequence length="261" mass="27244">MTQLCLAKRQANPSPSWQKHRKKDAMLPVSGADIIAFPGVNAAQTAFNYAKGKAALTPVGAIVYRDGYAELTQGSRYIDTAYPETVEHTIIVVGRAVGVTGTGNQAWLMTTNGGTAGDPTDFGASLFVREAGVGLRASAGLQTAAAPPVSTNWLSGLTADPLTSWGFVYSRCRSTDLTVGNKTTGSMLIDATPADARVVSGRNWRAGGNYASSGTGRCDAAAIITFPFACSDDHIHALFLFTQKILAARKNAAGASIAITI</sequence>
<dbReference type="Proteomes" id="UP001597171">
    <property type="component" value="Unassembled WGS sequence"/>
</dbReference>
<gene>
    <name evidence="1" type="ORF">ACFQ4O_01730</name>
</gene>
<name>A0ABW3Z3F4_9HYPH</name>
<dbReference type="RefSeq" id="WP_378773897.1">
    <property type="nucleotide sequence ID" value="NZ_JBHTMX010000005.1"/>
</dbReference>